<dbReference type="RefSeq" id="WP_309795354.1">
    <property type="nucleotide sequence ID" value="NZ_BAAAHY010000006.1"/>
</dbReference>
<feature type="region of interest" description="Disordered" evidence="1">
    <location>
        <begin position="1"/>
        <end position="79"/>
    </location>
</feature>
<keyword evidence="2" id="KW-1133">Transmembrane helix</keyword>
<keyword evidence="2" id="KW-0812">Transmembrane</keyword>
<sequence>MSKNRDRLIRLASQAIKKATSSGSSGSGSSGTDWRAIVRKTAETLTGDGRPGSQPNSQPAGSPGFGAGSGIGNPQPGRAAPAADAAAIARYDYLVRTADPANLERIHQEAFGSLTPAQRDVVERRMREELPAHERPQTATSQDLARAATRAESMRPGRMRGLLARAGTGAAVVGGAGLAGGLLAGVAGAAVASAAAAPLLDQAANLGVDFDALANMLDVGSISDSFGGFASGSGEAVSGMTEQAGSFADKLGNLGGFPFGDLFKR</sequence>
<reference evidence="3 4" key="1">
    <citation type="submission" date="2023-07" db="EMBL/GenBank/DDBJ databases">
        <title>Sequencing the genomes of 1000 actinobacteria strains.</title>
        <authorList>
            <person name="Klenk H.-P."/>
        </authorList>
    </citation>
    <scope>NUCLEOTIDE SEQUENCE [LARGE SCALE GENOMIC DNA]</scope>
    <source>
        <strain evidence="3 4">DSM 14555</strain>
    </source>
</reference>
<organism evidence="3 4">
    <name type="scientific">Arthrobacter russicus</name>
    <dbReference type="NCBI Taxonomy" id="172040"/>
    <lineage>
        <taxon>Bacteria</taxon>
        <taxon>Bacillati</taxon>
        <taxon>Actinomycetota</taxon>
        <taxon>Actinomycetes</taxon>
        <taxon>Micrococcales</taxon>
        <taxon>Micrococcaceae</taxon>
        <taxon>Arthrobacter</taxon>
    </lineage>
</organism>
<evidence type="ECO:0000256" key="1">
    <source>
        <dbReference type="SAM" id="MobiDB-lite"/>
    </source>
</evidence>
<evidence type="ECO:0000313" key="4">
    <source>
        <dbReference type="Proteomes" id="UP001185069"/>
    </source>
</evidence>
<gene>
    <name evidence="3" type="ORF">JOE69_000231</name>
</gene>
<feature type="region of interest" description="Disordered" evidence="1">
    <location>
        <begin position="129"/>
        <end position="152"/>
    </location>
</feature>
<evidence type="ECO:0000256" key="2">
    <source>
        <dbReference type="SAM" id="Phobius"/>
    </source>
</evidence>
<keyword evidence="4" id="KW-1185">Reference proteome</keyword>
<protein>
    <recommendedName>
        <fullName evidence="5">Cation-transporting ATPase</fullName>
    </recommendedName>
</protein>
<dbReference type="EMBL" id="JAVDQF010000001">
    <property type="protein sequence ID" value="MDR6267993.1"/>
    <property type="molecule type" value="Genomic_DNA"/>
</dbReference>
<accession>A0ABU1J6E2</accession>
<evidence type="ECO:0000313" key="3">
    <source>
        <dbReference type="EMBL" id="MDR6267993.1"/>
    </source>
</evidence>
<name>A0ABU1J6E2_9MICC</name>
<keyword evidence="2" id="KW-0472">Membrane</keyword>
<evidence type="ECO:0008006" key="5">
    <source>
        <dbReference type="Google" id="ProtNLM"/>
    </source>
</evidence>
<feature type="transmembrane region" description="Helical" evidence="2">
    <location>
        <begin position="162"/>
        <end position="192"/>
    </location>
</feature>
<comment type="caution">
    <text evidence="3">The sequence shown here is derived from an EMBL/GenBank/DDBJ whole genome shotgun (WGS) entry which is preliminary data.</text>
</comment>
<dbReference type="Proteomes" id="UP001185069">
    <property type="component" value="Unassembled WGS sequence"/>
</dbReference>
<proteinExistence type="predicted"/>